<feature type="domain" description="Dynein heavy chain hydrolytic ATP-binding dynein motor region" evidence="17">
    <location>
        <begin position="1812"/>
        <end position="1945"/>
    </location>
</feature>
<dbReference type="GO" id="GO:0045505">
    <property type="term" value="F:dynein intermediate chain binding"/>
    <property type="evidence" value="ECO:0007669"/>
    <property type="project" value="InterPro"/>
</dbReference>
<dbReference type="GO" id="GO:0005858">
    <property type="term" value="C:axonemal dynein complex"/>
    <property type="evidence" value="ECO:0007669"/>
    <property type="project" value="TreeGrafter"/>
</dbReference>
<dbReference type="Proteomes" id="UP001162156">
    <property type="component" value="Unassembled WGS sequence"/>
</dbReference>
<protein>
    <submittedName>
        <fullName evidence="18">Uncharacterized protein</fullName>
    </submittedName>
</protein>
<dbReference type="FunFam" id="3.40.50.300:FF:000063">
    <property type="entry name" value="dynein heavy chain 6, axonemal"/>
    <property type="match status" value="1"/>
</dbReference>
<comment type="similarity">
    <text evidence="2">Belongs to the dynein heavy chain family.</text>
</comment>
<dbReference type="GO" id="GO:0005524">
    <property type="term" value="F:ATP binding"/>
    <property type="evidence" value="ECO:0007669"/>
    <property type="project" value="UniProtKB-KW"/>
</dbReference>
<evidence type="ECO:0000256" key="3">
    <source>
        <dbReference type="ARBA" id="ARBA00022490"/>
    </source>
</evidence>
<dbReference type="GO" id="GO:0007018">
    <property type="term" value="P:microtubule-based movement"/>
    <property type="evidence" value="ECO:0007669"/>
    <property type="project" value="InterPro"/>
</dbReference>
<feature type="compositionally biased region" description="Basic and acidic residues" evidence="14">
    <location>
        <begin position="803"/>
        <end position="827"/>
    </location>
</feature>
<dbReference type="InterPro" id="IPR042228">
    <property type="entry name" value="Dynein_linker_3"/>
</dbReference>
<keyword evidence="5" id="KW-0677">Repeat</keyword>
<feature type="domain" description="Dynein heavy chain linker" evidence="16">
    <location>
        <begin position="1273"/>
        <end position="1676"/>
    </location>
</feature>
<keyword evidence="11" id="KW-0505">Motor protein</keyword>
<dbReference type="FunFam" id="3.20.180.20:FF:000001">
    <property type="entry name" value="Dynein axonemal heavy chain 5"/>
    <property type="match status" value="1"/>
</dbReference>
<dbReference type="SUPFAM" id="SSF52540">
    <property type="entry name" value="P-loop containing nucleoside triphosphate hydrolases"/>
    <property type="match status" value="1"/>
</dbReference>
<evidence type="ECO:0000256" key="1">
    <source>
        <dbReference type="ARBA" id="ARBA00004430"/>
    </source>
</evidence>
<dbReference type="Gene3D" id="1.20.58.1120">
    <property type="match status" value="1"/>
</dbReference>
<keyword evidence="7" id="KW-0067">ATP-binding</keyword>
<reference evidence="18" key="1">
    <citation type="journal article" date="2023" name="Insect Mol. Biol.">
        <title>Genome sequencing provides insights into the evolution of gene families encoding plant cell wall-degrading enzymes in longhorned beetles.</title>
        <authorList>
            <person name="Shin N.R."/>
            <person name="Okamura Y."/>
            <person name="Kirsch R."/>
            <person name="Pauchet Y."/>
        </authorList>
    </citation>
    <scope>NUCLEOTIDE SEQUENCE</scope>
    <source>
        <strain evidence="18">RBIC_L_NR</strain>
    </source>
</reference>
<evidence type="ECO:0000256" key="10">
    <source>
        <dbReference type="ARBA" id="ARBA00023069"/>
    </source>
</evidence>
<sequence>MLIMTIPATGLLTPFTHFTSAIKQKFTYFIRKKKEVVTMKNFRTVLTFGDMGGKPVEELAVIMEGIFVPVLSNPGNQKRVRGAMKSQTILPMPQDISIVFLAVQIIYDTGGEEVNLTLKSSLENAVMKWSSICTDVIKQSSIISFANGANPTPRNEIEFWNARNKNLESIYDQLRDPRVRMMGEYLELTNSAYNSTFKTMFKNIIAALVEARDICLYLKTFIPNMGNFEDNEFLEGKPYVKPLVHCIGLLWANSKYYSSNDKIVIFLKMVANMLIESADKCLDPSNIFQGDPDEVYEKLEMCIDLLNNFQESFEYVRENLSSYYRPAEEGEEAAVQKPWTFHRRNVFQRLIDFVDRLILVKGLISTQLDFSKLEKVEIGGIKGRGLSSKCQEILEEFNKAYNKFNNIQYEILDLKDSNIVTDSAIFHETCADLDKRLAAIFAQAFEDCYNLESIFKFINVIGTLINRPVIKAEVTVKYTTIIDMFHSEVDTVKELYDEGIEYGVPIDKYYPKVSGMLLWLYKLRTRISKPTEDFKLLEDDIVSSEDAAHVFAKVDEMLSIIDNEQNRIFKEWCDYVPGQIERSMNKFEIVKHPNELLAVNFDEELQAILREMKYMHSMDIKNIPEEATALFRKTEELVTAIMKFTRIVEWYNYLKLNTTEYEYNLILIEMEQIDELMTQVTENFVWATNDLQIVEDIYTAVKQIYDRVRQAQANVNALIASINIWALQPLFERKDGKKENLLIIEDRQERVQRRKDQISICSEELERIVKENYFLFFKEPIKEEPTPEELAALELAASTADPSPRDASPESDKKGGKKDKKEKEKGKGKAKPPKKTEEEIAREEEEAALKLAEEERIKQREEVWLPYLQNLDSEIKELLMVAIDVSFYFFLREMGDAQPVTPLFELLMELHEPEIVFIPSADADDPVNFHTFVVSLLEDVYAMGYFMIRVDPGEKFVSYYDAAKEEADIQLKYNEICVRIVNSMEKSLQYVKEFDEYVLLWAEDRQEYLKQFLSYGRQLTADELDMLKDEADPGIKETPPTIHQFKEQIDYYDGLYKKVEQLPTEQILMSGWLRLDIRPLRQAILNVICKWGNLFKQHLYNRVIDSLEELESFIQESIAAMQVPLTEDDYDGLLKVMGYLFKVKERQLETDAMFDPLKEIMDLLKDYGVEFPEEIFVQLQEIPDRWVQCKKVAPLQALQVNAIKRRINIFEIRQQMFRDQFKKQSFFHWSCPSVYPMLDKKNLELFEFETERDKLQEQSNLFELVMPEFKPMKAARKEVKQIKQLWDYVNIVRSCMDEWKTTPWKKIDVENMEMECKKFGKEIRGMDKELKGWDVYIQLEASIKNMLTSLRAVTELQNPAIRERHWTQLMQATKVRFVMSDDTTLNDLLALNLHEYEDEVKNIVDKAVKEMAMEKVLKELNATWSVMEFGTEFHDRTKLRLLMITEEVIETLEENQVALQNMMTSKFIGFFLGEVSDWQKKLSNADQVIQVYFEVQRKWSYLESIFIGSEDIRNQLPEDSKRFDRIDREFKEVLRDMLSTPNIVKATNKYGLYDKLDSIFSDLTLCEKALNDYLETKRLAFPRFYFVSSADLLDILSNGNQPDLVQRHLTKLFDSLGKLTFVQEGGRNSKRANGMVSKENEEKVPFVTICDCSGKVEQWLNRVIDSMRATLHRLFGDAVITYDEKPRELWIFDFPAQPALCGTQIWWTTEVNMAFARLEEGYENALKDYQRKQINQLNALINLLLGDLTTGERQKIMTICTIDVHSRDVVAKMILVKVENSQAFQWQSQLRHRWDDKEKDCFANICDAQFRYSYEYLGNTPRLVITPLTDRCYITLTQSLHLIMGGAPAGPAGTGKTETTKDLGKALGMMVYVFNCSEQMDYKSIGNIYKGLAQTGCWGCFDEFNRISIEVLSVVAVQVKVIQDAIKDKKKRFHFLGSEIGLIPTVSP</sequence>
<evidence type="ECO:0000256" key="12">
    <source>
        <dbReference type="ARBA" id="ARBA00023212"/>
    </source>
</evidence>
<keyword evidence="8" id="KW-0243">Dynein</keyword>
<keyword evidence="9" id="KW-0175">Coiled coil</keyword>
<feature type="region of interest" description="Disordered" evidence="14">
    <location>
        <begin position="796"/>
        <end position="842"/>
    </location>
</feature>
<dbReference type="FunFam" id="1.20.140.100:FF:000001">
    <property type="entry name" value="dynein heavy chain 17, axonemal"/>
    <property type="match status" value="1"/>
</dbReference>
<feature type="domain" description="Dynein heavy chain tail" evidence="15">
    <location>
        <begin position="120"/>
        <end position="690"/>
    </location>
</feature>
<keyword evidence="12" id="KW-0206">Cytoskeleton</keyword>
<dbReference type="PANTHER" id="PTHR46532:SF11">
    <property type="entry name" value="DYNEIN AXONEMAL HEAVY CHAIN 12"/>
    <property type="match status" value="1"/>
</dbReference>
<dbReference type="FunFam" id="1.10.287.2620:FF:000004">
    <property type="entry name" value="Dynein axonemal heavy chain 17"/>
    <property type="match status" value="1"/>
</dbReference>
<evidence type="ECO:0000256" key="13">
    <source>
        <dbReference type="ARBA" id="ARBA00023273"/>
    </source>
</evidence>
<dbReference type="GO" id="GO:0051959">
    <property type="term" value="F:dynein light intermediate chain binding"/>
    <property type="evidence" value="ECO:0007669"/>
    <property type="project" value="InterPro"/>
</dbReference>
<evidence type="ECO:0000259" key="15">
    <source>
        <dbReference type="Pfam" id="PF08385"/>
    </source>
</evidence>
<name>A0AAV8XFW8_9CUCU</name>
<evidence type="ECO:0000256" key="11">
    <source>
        <dbReference type="ARBA" id="ARBA00023175"/>
    </source>
</evidence>
<dbReference type="Pfam" id="PF08393">
    <property type="entry name" value="DHC_N2"/>
    <property type="match status" value="1"/>
</dbReference>
<dbReference type="Gene3D" id="1.10.287.2620">
    <property type="match status" value="1"/>
</dbReference>
<dbReference type="EMBL" id="JANEYF010003262">
    <property type="protein sequence ID" value="KAJ8937862.1"/>
    <property type="molecule type" value="Genomic_DNA"/>
</dbReference>
<dbReference type="Pfam" id="PF12774">
    <property type="entry name" value="AAA_6"/>
    <property type="match status" value="1"/>
</dbReference>
<dbReference type="InterPro" id="IPR013594">
    <property type="entry name" value="Dynein_heavy_tail"/>
</dbReference>
<dbReference type="Pfam" id="PF08385">
    <property type="entry name" value="DHC_N1"/>
    <property type="match status" value="1"/>
</dbReference>
<dbReference type="InterPro" id="IPR027417">
    <property type="entry name" value="P-loop_NTPase"/>
</dbReference>
<evidence type="ECO:0000256" key="8">
    <source>
        <dbReference type="ARBA" id="ARBA00023017"/>
    </source>
</evidence>
<dbReference type="InterPro" id="IPR026983">
    <property type="entry name" value="DHC"/>
</dbReference>
<comment type="subcellular location">
    <subcellularLocation>
        <location evidence="1">Cytoplasm</location>
        <location evidence="1">Cytoskeleton</location>
        <location evidence="1">Cilium axoneme</location>
    </subcellularLocation>
</comment>
<keyword evidence="10" id="KW-0969">Cilium</keyword>
<keyword evidence="3" id="KW-0963">Cytoplasm</keyword>
<dbReference type="InterPro" id="IPR013602">
    <property type="entry name" value="Dynein_heavy_linker"/>
</dbReference>
<proteinExistence type="inferred from homology"/>
<evidence type="ECO:0000256" key="7">
    <source>
        <dbReference type="ARBA" id="ARBA00022840"/>
    </source>
</evidence>
<evidence type="ECO:0000256" key="9">
    <source>
        <dbReference type="ARBA" id="ARBA00023054"/>
    </source>
</evidence>
<evidence type="ECO:0000256" key="4">
    <source>
        <dbReference type="ARBA" id="ARBA00022701"/>
    </source>
</evidence>
<evidence type="ECO:0000313" key="19">
    <source>
        <dbReference type="Proteomes" id="UP001162156"/>
    </source>
</evidence>
<dbReference type="Gene3D" id="1.20.140.100">
    <property type="entry name" value="Dynein heavy chain, N-terminal domain 2"/>
    <property type="match status" value="1"/>
</dbReference>
<dbReference type="InterPro" id="IPR042222">
    <property type="entry name" value="Dynein_2_N"/>
</dbReference>
<keyword evidence="6" id="KW-0547">Nucleotide-binding</keyword>
<dbReference type="InterPro" id="IPR035699">
    <property type="entry name" value="AAA_6"/>
</dbReference>
<comment type="caution">
    <text evidence="18">The sequence shown here is derived from an EMBL/GenBank/DDBJ whole genome shotgun (WGS) entry which is preliminary data.</text>
</comment>
<dbReference type="Gene3D" id="3.40.50.300">
    <property type="entry name" value="P-loop containing nucleotide triphosphate hydrolases"/>
    <property type="match status" value="1"/>
</dbReference>
<evidence type="ECO:0000256" key="14">
    <source>
        <dbReference type="SAM" id="MobiDB-lite"/>
    </source>
</evidence>
<gene>
    <name evidence="18" type="ORF">NQ314_011690</name>
</gene>
<accession>A0AAV8XFW8</accession>
<dbReference type="Gene3D" id="3.20.180.20">
    <property type="entry name" value="Dynein heavy chain, N-terminal domain 2"/>
    <property type="match status" value="1"/>
</dbReference>
<evidence type="ECO:0000313" key="18">
    <source>
        <dbReference type="EMBL" id="KAJ8937862.1"/>
    </source>
</evidence>
<evidence type="ECO:0000256" key="2">
    <source>
        <dbReference type="ARBA" id="ARBA00008887"/>
    </source>
</evidence>
<keyword evidence="13" id="KW-0966">Cell projection</keyword>
<evidence type="ECO:0000256" key="5">
    <source>
        <dbReference type="ARBA" id="ARBA00022737"/>
    </source>
</evidence>
<evidence type="ECO:0000256" key="6">
    <source>
        <dbReference type="ARBA" id="ARBA00022741"/>
    </source>
</evidence>
<organism evidence="18 19">
    <name type="scientific">Rhamnusium bicolor</name>
    <dbReference type="NCBI Taxonomy" id="1586634"/>
    <lineage>
        <taxon>Eukaryota</taxon>
        <taxon>Metazoa</taxon>
        <taxon>Ecdysozoa</taxon>
        <taxon>Arthropoda</taxon>
        <taxon>Hexapoda</taxon>
        <taxon>Insecta</taxon>
        <taxon>Pterygota</taxon>
        <taxon>Neoptera</taxon>
        <taxon>Endopterygota</taxon>
        <taxon>Coleoptera</taxon>
        <taxon>Polyphaga</taxon>
        <taxon>Cucujiformia</taxon>
        <taxon>Chrysomeloidea</taxon>
        <taxon>Cerambycidae</taxon>
        <taxon>Lepturinae</taxon>
        <taxon>Rhagiini</taxon>
        <taxon>Rhamnusium</taxon>
    </lineage>
</organism>
<keyword evidence="19" id="KW-1185">Reference proteome</keyword>
<keyword evidence="4" id="KW-0493">Microtubule</keyword>
<evidence type="ECO:0000259" key="17">
    <source>
        <dbReference type="Pfam" id="PF12774"/>
    </source>
</evidence>
<dbReference type="PANTHER" id="PTHR46532">
    <property type="entry name" value="MALE FERTILITY FACTOR KL5"/>
    <property type="match status" value="1"/>
</dbReference>
<dbReference type="GO" id="GO:0005874">
    <property type="term" value="C:microtubule"/>
    <property type="evidence" value="ECO:0007669"/>
    <property type="project" value="UniProtKB-KW"/>
</dbReference>
<evidence type="ECO:0000259" key="16">
    <source>
        <dbReference type="Pfam" id="PF08393"/>
    </source>
</evidence>
<dbReference type="FunFam" id="1.20.58.1120:FF:000002">
    <property type="entry name" value="Dynein heavy chain 9, axonemal"/>
    <property type="match status" value="1"/>
</dbReference>